<keyword evidence="8" id="KW-1185">Reference proteome</keyword>
<dbReference type="AlphaFoldDB" id="A0A6G7ZLH8"/>
<comment type="similarity">
    <text evidence="6">Belongs to the vsr family.</text>
</comment>
<evidence type="ECO:0000256" key="3">
    <source>
        <dbReference type="ARBA" id="ARBA00022763"/>
    </source>
</evidence>
<keyword evidence="2 6" id="KW-0255">Endonuclease</keyword>
<evidence type="ECO:0000313" key="7">
    <source>
        <dbReference type="EMBL" id="QIL01834.1"/>
    </source>
</evidence>
<dbReference type="Gene3D" id="3.40.960.10">
    <property type="entry name" value="VSR Endonuclease"/>
    <property type="match status" value="1"/>
</dbReference>
<evidence type="ECO:0000313" key="8">
    <source>
        <dbReference type="Proteomes" id="UP000502502"/>
    </source>
</evidence>
<protein>
    <recommendedName>
        <fullName evidence="6">Very short patch repair endonuclease</fullName>
        <ecNumber evidence="6">3.1.-.-</ecNumber>
    </recommendedName>
</protein>
<evidence type="ECO:0000256" key="5">
    <source>
        <dbReference type="ARBA" id="ARBA00023204"/>
    </source>
</evidence>
<name>A0A6G7ZLH8_9SPHN</name>
<keyword evidence="1 6" id="KW-0540">Nuclease</keyword>
<dbReference type="NCBIfam" id="TIGR00632">
    <property type="entry name" value="vsr"/>
    <property type="match status" value="1"/>
</dbReference>
<organism evidence="7 8">
    <name type="scientific">Sphingomonas sinipercae</name>
    <dbReference type="NCBI Taxonomy" id="2714944"/>
    <lineage>
        <taxon>Bacteria</taxon>
        <taxon>Pseudomonadati</taxon>
        <taxon>Pseudomonadota</taxon>
        <taxon>Alphaproteobacteria</taxon>
        <taxon>Sphingomonadales</taxon>
        <taxon>Sphingomonadaceae</taxon>
        <taxon>Sphingomonas</taxon>
    </lineage>
</organism>
<keyword evidence="4 6" id="KW-0378">Hydrolase</keyword>
<sequence length="136" mass="16056">MADRLTRAQRSRLMGRVGQFNTPPELTVRRIAHSMGYRFRLHRKDLPGRPDIVFPKLRKAVFVHGCFWHRHAGCRKATTPKSNEAYWQQKFTDNVERDNKAVAELSRLGWETMIVWECETRDIDTLRDAISTFLKR</sequence>
<dbReference type="GO" id="GO:0016787">
    <property type="term" value="F:hydrolase activity"/>
    <property type="evidence" value="ECO:0007669"/>
    <property type="project" value="UniProtKB-KW"/>
</dbReference>
<dbReference type="InterPro" id="IPR011335">
    <property type="entry name" value="Restrct_endonuc-II-like"/>
</dbReference>
<dbReference type="GO" id="GO:0004519">
    <property type="term" value="F:endonuclease activity"/>
    <property type="evidence" value="ECO:0007669"/>
    <property type="project" value="UniProtKB-KW"/>
</dbReference>
<keyword evidence="3 6" id="KW-0227">DNA damage</keyword>
<dbReference type="SUPFAM" id="SSF52980">
    <property type="entry name" value="Restriction endonuclease-like"/>
    <property type="match status" value="1"/>
</dbReference>
<dbReference type="PIRSF" id="PIRSF018267">
    <property type="entry name" value="VSR_endonuc"/>
    <property type="match status" value="1"/>
</dbReference>
<gene>
    <name evidence="7" type="primary">vsr</name>
    <name evidence="7" type="ORF">G7078_02880</name>
</gene>
<evidence type="ECO:0000256" key="2">
    <source>
        <dbReference type="ARBA" id="ARBA00022759"/>
    </source>
</evidence>
<dbReference type="KEGG" id="ssin:G7078_02880"/>
<dbReference type="Pfam" id="PF03852">
    <property type="entry name" value="Vsr"/>
    <property type="match status" value="1"/>
</dbReference>
<accession>A0A6G7ZLH8</accession>
<dbReference type="EMBL" id="CP049871">
    <property type="protein sequence ID" value="QIL01834.1"/>
    <property type="molecule type" value="Genomic_DNA"/>
</dbReference>
<keyword evidence="5 6" id="KW-0234">DNA repair</keyword>
<proteinExistence type="inferred from homology"/>
<dbReference type="Proteomes" id="UP000502502">
    <property type="component" value="Chromosome"/>
</dbReference>
<dbReference type="EC" id="3.1.-.-" evidence="6"/>
<dbReference type="CDD" id="cd00221">
    <property type="entry name" value="Vsr"/>
    <property type="match status" value="1"/>
</dbReference>
<comment type="function">
    <text evidence="6">May nick specific sequences that contain T:G mispairs resulting from m5C-deamination.</text>
</comment>
<evidence type="ECO:0000256" key="1">
    <source>
        <dbReference type="ARBA" id="ARBA00022722"/>
    </source>
</evidence>
<evidence type="ECO:0000256" key="6">
    <source>
        <dbReference type="PIRNR" id="PIRNR018267"/>
    </source>
</evidence>
<dbReference type="RefSeq" id="WP_166092807.1">
    <property type="nucleotide sequence ID" value="NZ_CP049871.1"/>
</dbReference>
<evidence type="ECO:0000256" key="4">
    <source>
        <dbReference type="ARBA" id="ARBA00022801"/>
    </source>
</evidence>
<reference evidence="7 8" key="1">
    <citation type="submission" date="2020-03" db="EMBL/GenBank/DDBJ databases">
        <title>Sphingomonas sp. nov., isolated from fish.</title>
        <authorList>
            <person name="Hyun D.-W."/>
            <person name="Bae J.-W."/>
        </authorList>
    </citation>
    <scope>NUCLEOTIDE SEQUENCE [LARGE SCALE GENOMIC DNA]</scope>
    <source>
        <strain evidence="7 8">HDW15C</strain>
    </source>
</reference>
<dbReference type="GO" id="GO:0006298">
    <property type="term" value="P:mismatch repair"/>
    <property type="evidence" value="ECO:0007669"/>
    <property type="project" value="UniProtKB-UniRule"/>
</dbReference>
<dbReference type="REBASE" id="403381">
    <property type="entry name" value="V.SspW15CORF2875P"/>
</dbReference>
<dbReference type="InterPro" id="IPR004603">
    <property type="entry name" value="DNA_mismatch_endonuc_vsr"/>
</dbReference>